<proteinExistence type="predicted"/>
<keyword evidence="2" id="KW-1185">Reference proteome</keyword>
<dbReference type="EMBL" id="AF428260">
    <property type="protein sequence ID" value="AAL91697.1"/>
    <property type="molecule type" value="Genomic_DNA"/>
</dbReference>
<protein>
    <submittedName>
        <fullName evidence="1">Orf4</fullName>
    </submittedName>
</protein>
<evidence type="ECO:0000313" key="1">
    <source>
        <dbReference type="EMBL" id="AAL91697.1"/>
    </source>
</evidence>
<dbReference type="KEGG" id="vg:935250"/>
<accession>Q8SCI2</accession>
<name>Q8SCI2_9VIRU</name>
<dbReference type="RefSeq" id="NP_604424.1">
    <property type="nucleotide sequence ID" value="NC_003460.1"/>
</dbReference>
<organism evidence="1 2">
    <name type="scientific">Propionibacterium phage B5</name>
    <dbReference type="NCBI Taxonomy" id="189836"/>
    <lineage>
        <taxon>Viruses</taxon>
        <taxon>Monodnaviria</taxon>
        <taxon>Loebvirae</taxon>
        <taxon>Hofneiviricota</taxon>
        <taxon>Faserviricetes</taxon>
        <taxon>Tubulavirales</taxon>
        <taxon>Paulinoviridae</taxon>
        <taxon>Bifilivirus</taxon>
        <taxon>Bifilivirus B5</taxon>
    </lineage>
</organism>
<reference evidence="1 2" key="1">
    <citation type="journal article" date="2002" name="J. Bacteriol.">
        <title>Filamentous phage active on the gram-positive bacterium Propionibacterium freudenreichii.</title>
        <authorList>
            <person name="Chopin M.C."/>
            <person name="Rouault A."/>
            <person name="Ehrlich S.D."/>
            <person name="Gautier M."/>
        </authorList>
    </citation>
    <scope>NUCLEOTIDE SEQUENCE</scope>
</reference>
<dbReference type="GeneID" id="935250"/>
<dbReference type="Proteomes" id="UP000001707">
    <property type="component" value="Segment"/>
</dbReference>
<sequence length="27" mass="2784">MDVATACLVLIAFLVGGVLIGFLDSVF</sequence>
<evidence type="ECO:0000313" key="2">
    <source>
        <dbReference type="Proteomes" id="UP000001707"/>
    </source>
</evidence>